<sequence length="339" mass="37893">MIWGYTAFVIAAINGFKDMVEAMFIRDENLINIKEKHGLIPIVAASVACSTKVVRYLYPKTPDEMLSPEHPDRSGATLLNCLIVDDIYDLALHLLGRNPQLAFVEGSLWKLCYYITGSENFCIPKWKQLCVLETMDLLTGSQEVTWASLEIVDMDLEMRSMLPPKYMEEVNESNKTPSELFTEKHQILVQEGERWMKNTAASCMVVATLIAAVMFTTAYTVPGGNDEKEGTPIFLNKDVFLIFVLSDALSLLSSCISVLVFLGILTSRYAEKDFWKSLPTKLIIGLSSLFFSIVTMMASFGAAIVLILQDRLHWVSVPIIVLSSIPIALYSFLPISPSH</sequence>
<comment type="caution">
    <text evidence="1">The sequence shown here is derived from an EMBL/GenBank/DDBJ whole genome shotgun (WGS) entry which is preliminary data.</text>
</comment>
<protein>
    <submittedName>
        <fullName evidence="1">Uncharacterized protein</fullName>
    </submittedName>
</protein>
<name>A0ACC0YR73_9ROSI</name>
<dbReference type="EMBL" id="CM047740">
    <property type="protein sequence ID" value="KAJ0039766.1"/>
    <property type="molecule type" value="Genomic_DNA"/>
</dbReference>
<dbReference type="Proteomes" id="UP001163603">
    <property type="component" value="Chromosome 5"/>
</dbReference>
<evidence type="ECO:0000313" key="2">
    <source>
        <dbReference type="Proteomes" id="UP001163603"/>
    </source>
</evidence>
<accession>A0ACC0YR73</accession>
<organism evidence="1 2">
    <name type="scientific">Pistacia integerrima</name>
    <dbReference type="NCBI Taxonomy" id="434235"/>
    <lineage>
        <taxon>Eukaryota</taxon>
        <taxon>Viridiplantae</taxon>
        <taxon>Streptophyta</taxon>
        <taxon>Embryophyta</taxon>
        <taxon>Tracheophyta</taxon>
        <taxon>Spermatophyta</taxon>
        <taxon>Magnoliopsida</taxon>
        <taxon>eudicotyledons</taxon>
        <taxon>Gunneridae</taxon>
        <taxon>Pentapetalae</taxon>
        <taxon>rosids</taxon>
        <taxon>malvids</taxon>
        <taxon>Sapindales</taxon>
        <taxon>Anacardiaceae</taxon>
        <taxon>Pistacia</taxon>
    </lineage>
</organism>
<proteinExistence type="predicted"/>
<reference evidence="2" key="1">
    <citation type="journal article" date="2023" name="G3 (Bethesda)">
        <title>Genome assembly and association tests identify interacting loci associated with vigor, precocity, and sex in interspecific pistachio rootstocks.</title>
        <authorList>
            <person name="Palmer W."/>
            <person name="Jacygrad E."/>
            <person name="Sagayaradj S."/>
            <person name="Cavanaugh K."/>
            <person name="Han R."/>
            <person name="Bertier L."/>
            <person name="Beede B."/>
            <person name="Kafkas S."/>
            <person name="Golino D."/>
            <person name="Preece J."/>
            <person name="Michelmore R."/>
        </authorList>
    </citation>
    <scope>NUCLEOTIDE SEQUENCE [LARGE SCALE GENOMIC DNA]</scope>
</reference>
<keyword evidence="2" id="KW-1185">Reference proteome</keyword>
<evidence type="ECO:0000313" key="1">
    <source>
        <dbReference type="EMBL" id="KAJ0039766.1"/>
    </source>
</evidence>
<gene>
    <name evidence="1" type="ORF">Pint_27203</name>
</gene>